<dbReference type="Proteomes" id="UP000006578">
    <property type="component" value="Chromosome"/>
</dbReference>
<dbReference type="InterPro" id="IPR001126">
    <property type="entry name" value="UmuC"/>
</dbReference>
<dbReference type="InterPro" id="IPR050356">
    <property type="entry name" value="SulA_CellDiv_inhibitor"/>
</dbReference>
<dbReference type="PANTHER" id="PTHR35369:SF2">
    <property type="entry name" value="BLR3025 PROTEIN"/>
    <property type="match status" value="1"/>
</dbReference>
<evidence type="ECO:0000256" key="2">
    <source>
        <dbReference type="ARBA" id="ARBA00012417"/>
    </source>
</evidence>
<dbReference type="HOGENOM" id="CLU_028184_1_1_5"/>
<dbReference type="GO" id="GO:0003684">
    <property type="term" value="F:damaged DNA binding"/>
    <property type="evidence" value="ECO:0007669"/>
    <property type="project" value="InterPro"/>
</dbReference>
<protein>
    <recommendedName>
        <fullName evidence="2">DNA-directed DNA polymerase</fullName>
        <ecNumber evidence="2">2.7.7.7</ecNumber>
    </recommendedName>
</protein>
<dbReference type="EC" id="2.7.7.7" evidence="2"/>
<feature type="domain" description="DNA polymerase Y-family little finger" evidence="7">
    <location>
        <begin position="275"/>
        <end position="385"/>
    </location>
</feature>
<keyword evidence="3" id="KW-0227">DNA damage</keyword>
<dbReference type="InterPro" id="IPR017961">
    <property type="entry name" value="DNA_pol_Y-fam_little_finger"/>
</dbReference>
<evidence type="ECO:0000256" key="5">
    <source>
        <dbReference type="ARBA" id="ARBA00049244"/>
    </source>
</evidence>
<gene>
    <name evidence="8" type="ordered locus">Sala_2779</name>
</gene>
<reference evidence="8 9" key="1">
    <citation type="journal article" date="2009" name="Proc. Natl. Acad. Sci. U.S.A.">
        <title>The genomic basis of trophic strategy in marine bacteria.</title>
        <authorList>
            <person name="Lauro F.M."/>
            <person name="McDougald D."/>
            <person name="Thomas T."/>
            <person name="Williams T.J."/>
            <person name="Egan S."/>
            <person name="Rice S."/>
            <person name="DeMaere M.Z."/>
            <person name="Ting L."/>
            <person name="Ertan H."/>
            <person name="Johnson J."/>
            <person name="Ferriera S."/>
            <person name="Lapidus A."/>
            <person name="Anderson I."/>
            <person name="Kyrpides N."/>
            <person name="Munk A.C."/>
            <person name="Detter C."/>
            <person name="Han C.S."/>
            <person name="Brown M.V."/>
            <person name="Robb F.T."/>
            <person name="Kjelleberg S."/>
            <person name="Cavicchioli R."/>
        </authorList>
    </citation>
    <scope>NUCLEOTIDE SEQUENCE [LARGE SCALE GENOMIC DNA]</scope>
    <source>
        <strain evidence="9">DSM 13593 / LMG 18877 / RB2256</strain>
    </source>
</reference>
<evidence type="ECO:0000256" key="3">
    <source>
        <dbReference type="ARBA" id="ARBA00022763"/>
    </source>
</evidence>
<dbReference type="Pfam" id="PF00817">
    <property type="entry name" value="IMS"/>
    <property type="match status" value="1"/>
</dbReference>
<dbReference type="PANTHER" id="PTHR35369">
    <property type="entry name" value="BLR3025 PROTEIN-RELATED"/>
    <property type="match status" value="1"/>
</dbReference>
<dbReference type="GO" id="GO:0006281">
    <property type="term" value="P:DNA repair"/>
    <property type="evidence" value="ECO:0007669"/>
    <property type="project" value="InterPro"/>
</dbReference>
<dbReference type="AlphaFoldDB" id="Q1GPD8"/>
<dbReference type="InterPro" id="IPR043502">
    <property type="entry name" value="DNA/RNA_pol_sf"/>
</dbReference>
<dbReference type="KEGG" id="sal:Sala_2779"/>
<evidence type="ECO:0000256" key="1">
    <source>
        <dbReference type="ARBA" id="ARBA00011245"/>
    </source>
</evidence>
<dbReference type="STRING" id="317655.Sala_2779"/>
<evidence type="ECO:0000313" key="8">
    <source>
        <dbReference type="EMBL" id="ABF54484.1"/>
    </source>
</evidence>
<proteinExistence type="predicted"/>
<dbReference type="CDD" id="cd03468">
    <property type="entry name" value="PolY_like"/>
    <property type="match status" value="1"/>
</dbReference>
<evidence type="ECO:0000259" key="7">
    <source>
        <dbReference type="Pfam" id="PF11799"/>
    </source>
</evidence>
<dbReference type="eggNOG" id="COG0389">
    <property type="taxonomic scope" value="Bacteria"/>
</dbReference>
<feature type="domain" description="UmuC" evidence="6">
    <location>
        <begin position="67"/>
        <end position="191"/>
    </location>
</feature>
<name>Q1GPD8_SPHAL</name>
<organism evidence="8 9">
    <name type="scientific">Sphingopyxis alaskensis (strain DSM 13593 / LMG 18877 / RB2256)</name>
    <name type="common">Sphingomonas alaskensis</name>
    <dbReference type="NCBI Taxonomy" id="317655"/>
    <lineage>
        <taxon>Bacteria</taxon>
        <taxon>Pseudomonadati</taxon>
        <taxon>Pseudomonadota</taxon>
        <taxon>Alphaproteobacteria</taxon>
        <taxon>Sphingomonadales</taxon>
        <taxon>Sphingomonadaceae</taxon>
        <taxon>Sphingopyxis</taxon>
    </lineage>
</organism>
<comment type="function">
    <text evidence="4">Poorly processive, error-prone DNA polymerase involved in untargeted mutagenesis. Copies undamaged DNA at stalled replication forks, which arise in vivo from mismatched or misaligned primer ends. These misaligned primers can be extended by PolIV. Exhibits no 3'-5' exonuclease (proofreading) activity. May be involved in translesional synthesis, in conjunction with the beta clamp from PolIII.</text>
</comment>
<evidence type="ECO:0000313" key="9">
    <source>
        <dbReference type="Proteomes" id="UP000006578"/>
    </source>
</evidence>
<dbReference type="SUPFAM" id="SSF56672">
    <property type="entry name" value="DNA/RNA polymerases"/>
    <property type="match status" value="1"/>
</dbReference>
<dbReference type="EMBL" id="CP000356">
    <property type="protein sequence ID" value="ABF54484.1"/>
    <property type="molecule type" value="Genomic_DNA"/>
</dbReference>
<comment type="catalytic activity">
    <reaction evidence="5">
        <text>DNA(n) + a 2'-deoxyribonucleoside 5'-triphosphate = DNA(n+1) + diphosphate</text>
        <dbReference type="Rhea" id="RHEA:22508"/>
        <dbReference type="Rhea" id="RHEA-COMP:17339"/>
        <dbReference type="Rhea" id="RHEA-COMP:17340"/>
        <dbReference type="ChEBI" id="CHEBI:33019"/>
        <dbReference type="ChEBI" id="CHEBI:61560"/>
        <dbReference type="ChEBI" id="CHEBI:173112"/>
        <dbReference type="EC" id="2.7.7.7"/>
    </reaction>
</comment>
<accession>Q1GPD8</accession>
<sequence length="545" mass="59367">MRPARRPSTSNCCAGAAARRARAGDWTGTMTNKVLGKASGTRRYLALFFPFLPAERWLRTAPKPPDAPLVFAAKQRGAMRLASVDAAALAVGLRPGMPLADARAQAGELAVVPHDPMLDQAWLDRLAQGCARYTPLVALDAPDGLILDIAGAAHLFGGEAGLVADVEMRFARLGMTLRHALGPTADAARALARYQARPAPDEAQAIRRLPVAALELEAEATTALVRAGLKTIGDLASRPMANLAARFGADAAMALRRMLGDAPSPLDPRVTPPPVAAERRFAEPLGSTAHAAKMLAELAGEAIETLVKRGKGGRHFGATFFRSDGLARSIAIETGHPTRDVGLVMRLFAERIDSLADPLDPGFGFDMIRLTVTRLEALGASQLKLEGGTAKEAAIDELADRLATRLGRGRVRRLRPADTHIPEQAQLELPAIDAPPPLPWQAGDPGEPPTRPFHLFDPPQPIEVIAEVPDGPPQRFRWRRALHAIRRYEGPERIAAEWWRRRDNGGLTRDYYRVEDAQGRRFWLFRHGLYDEKPDPRWYIHGVFA</sequence>
<keyword evidence="9" id="KW-1185">Reference proteome</keyword>
<dbReference type="Pfam" id="PF11799">
    <property type="entry name" value="IMS_C"/>
    <property type="match status" value="1"/>
</dbReference>
<evidence type="ECO:0000259" key="6">
    <source>
        <dbReference type="Pfam" id="PF00817"/>
    </source>
</evidence>
<comment type="subunit">
    <text evidence="1">Monomer.</text>
</comment>
<evidence type="ECO:0000256" key="4">
    <source>
        <dbReference type="ARBA" id="ARBA00025589"/>
    </source>
</evidence>